<feature type="transmembrane region" description="Helical" evidence="1">
    <location>
        <begin position="12"/>
        <end position="33"/>
    </location>
</feature>
<organism evidence="2 3">
    <name type="scientific">Roseisolibacter agri</name>
    <dbReference type="NCBI Taxonomy" id="2014610"/>
    <lineage>
        <taxon>Bacteria</taxon>
        <taxon>Pseudomonadati</taxon>
        <taxon>Gemmatimonadota</taxon>
        <taxon>Gemmatimonadia</taxon>
        <taxon>Gemmatimonadales</taxon>
        <taxon>Gemmatimonadaceae</taxon>
        <taxon>Roseisolibacter</taxon>
    </lineage>
</organism>
<dbReference type="Proteomes" id="UP001161325">
    <property type="component" value="Unassembled WGS sequence"/>
</dbReference>
<feature type="transmembrane region" description="Helical" evidence="1">
    <location>
        <begin position="167"/>
        <end position="188"/>
    </location>
</feature>
<keyword evidence="1" id="KW-0472">Membrane</keyword>
<feature type="transmembrane region" description="Helical" evidence="1">
    <location>
        <begin position="54"/>
        <end position="74"/>
    </location>
</feature>
<comment type="caution">
    <text evidence="2">The sequence shown here is derived from an EMBL/GenBank/DDBJ whole genome shotgun (WGS) entry which is preliminary data.</text>
</comment>
<keyword evidence="1" id="KW-0812">Transmembrane</keyword>
<dbReference type="EMBL" id="BRXS01000005">
    <property type="protein sequence ID" value="GLC26810.1"/>
    <property type="molecule type" value="Genomic_DNA"/>
</dbReference>
<reference evidence="2" key="1">
    <citation type="submission" date="2022-08" db="EMBL/GenBank/DDBJ databases">
        <title>Draft genome sequencing of Roseisolibacter agri AW1220.</title>
        <authorList>
            <person name="Tobiishi Y."/>
            <person name="Tonouchi A."/>
        </authorList>
    </citation>
    <scope>NUCLEOTIDE SEQUENCE</scope>
    <source>
        <strain evidence="2">AW1220</strain>
    </source>
</reference>
<dbReference type="InterPro" id="IPR007272">
    <property type="entry name" value="Sulf_transp_TsuA/YedE"/>
</dbReference>
<dbReference type="AlphaFoldDB" id="A0AA37Q574"/>
<keyword evidence="1" id="KW-1133">Transmembrane helix</keyword>
<evidence type="ECO:0000256" key="1">
    <source>
        <dbReference type="SAM" id="Phobius"/>
    </source>
</evidence>
<keyword evidence="3" id="KW-1185">Reference proteome</keyword>
<feature type="transmembrane region" description="Helical" evidence="1">
    <location>
        <begin position="127"/>
        <end position="147"/>
    </location>
</feature>
<sequence length="200" mass="20018">MDVTAPLTETGALGAAGALAAALLVGIAFGWCLERAGLGNARKLVAQFYLTDLAVFKVMFSAIVTAMLGAFWLSRLGVLDLSLVHVPETWLLPQLAGGAQFGVGMATAGLCPGTACVSAATGRGDGLAVVAGFLAGVLLAGAALPRIAGFFTSTARGVDTLPARLGVSQGAVVLLIVALALAGFAVAGRIERARGARRVA</sequence>
<gene>
    <name evidence="2" type="ORF">rosag_33230</name>
</gene>
<protein>
    <recommendedName>
        <fullName evidence="4">Sulphur transport domain-containing protein</fullName>
    </recommendedName>
</protein>
<feature type="transmembrane region" description="Helical" evidence="1">
    <location>
        <begin position="94"/>
        <end position="120"/>
    </location>
</feature>
<name>A0AA37Q574_9BACT</name>
<evidence type="ECO:0000313" key="3">
    <source>
        <dbReference type="Proteomes" id="UP001161325"/>
    </source>
</evidence>
<proteinExistence type="predicted"/>
<evidence type="ECO:0000313" key="2">
    <source>
        <dbReference type="EMBL" id="GLC26810.1"/>
    </source>
</evidence>
<dbReference type="Pfam" id="PF04143">
    <property type="entry name" value="Sulf_transp"/>
    <property type="match status" value="1"/>
</dbReference>
<accession>A0AA37Q574</accession>
<evidence type="ECO:0008006" key="4">
    <source>
        <dbReference type="Google" id="ProtNLM"/>
    </source>
</evidence>